<evidence type="ECO:0000313" key="2">
    <source>
        <dbReference type="Proteomes" id="UP001321526"/>
    </source>
</evidence>
<dbReference type="RefSeq" id="WP_282235224.1">
    <property type="nucleotide sequence ID" value="NZ_CP035631.1"/>
</dbReference>
<dbReference type="Proteomes" id="UP001321526">
    <property type="component" value="Chromosome"/>
</dbReference>
<accession>A0ABY8FIW1</accession>
<protein>
    <submittedName>
        <fullName evidence="1">Uncharacterized protein</fullName>
    </submittedName>
</protein>
<proteinExistence type="predicted"/>
<reference evidence="1 2" key="1">
    <citation type="submission" date="2019-01" db="EMBL/GenBank/DDBJ databases">
        <title>Genome sequence of Salinicola endophyticus REST5.</title>
        <authorList>
            <person name="Nascimento F.X."/>
        </authorList>
    </citation>
    <scope>NUCLEOTIDE SEQUENCE [LARGE SCALE GENOMIC DNA]</scope>
    <source>
        <strain evidence="1 2">REST5</strain>
    </source>
</reference>
<organism evidence="1 2">
    <name type="scientific">Salinicola endophyticus</name>
    <dbReference type="NCBI Taxonomy" id="1949083"/>
    <lineage>
        <taxon>Bacteria</taxon>
        <taxon>Pseudomonadati</taxon>
        <taxon>Pseudomonadota</taxon>
        <taxon>Gammaproteobacteria</taxon>
        <taxon>Oceanospirillales</taxon>
        <taxon>Halomonadaceae</taxon>
        <taxon>Salinicola</taxon>
    </lineage>
</organism>
<evidence type="ECO:0000313" key="1">
    <source>
        <dbReference type="EMBL" id="WFF42753.1"/>
    </source>
</evidence>
<gene>
    <name evidence="1" type="ORF">EVC62_15305</name>
</gene>
<keyword evidence="2" id="KW-1185">Reference proteome</keyword>
<name>A0ABY8FIW1_9GAMM</name>
<dbReference type="EMBL" id="CP035631">
    <property type="protein sequence ID" value="WFF42753.1"/>
    <property type="molecule type" value="Genomic_DNA"/>
</dbReference>
<sequence length="95" mass="10802">MLCGCESRHYGWLRDLSATHSVIAMVTEAPWQHATEVEGVRLYYPSEVFSLCHRFEVDYLVYATPAERSAIERAAPAAHVWQARWCHGIEGLLTP</sequence>